<sequence>MNAIIKLLMGLGCVGMYLGWRYAPETSVFGIGMNTLTIYGSLGLVAAGFIAAMFYADESTVDTERTGAKATAPSAPREASEIGGLVVNPARSVVDVFYDDAGWRRF</sequence>
<evidence type="ECO:0000313" key="3">
    <source>
        <dbReference type="Proteomes" id="UP001595693"/>
    </source>
</evidence>
<evidence type="ECO:0000313" key="2">
    <source>
        <dbReference type="EMBL" id="MFC3935517.1"/>
    </source>
</evidence>
<comment type="caution">
    <text evidence="2">The sequence shown here is derived from an EMBL/GenBank/DDBJ whole genome shotgun (WGS) entry which is preliminary data.</text>
</comment>
<protein>
    <submittedName>
        <fullName evidence="2">Uncharacterized protein</fullName>
    </submittedName>
</protein>
<accession>A0ABV8DB10</accession>
<keyword evidence="1" id="KW-1133">Transmembrane helix</keyword>
<feature type="transmembrane region" description="Helical" evidence="1">
    <location>
        <begin position="36"/>
        <end position="56"/>
    </location>
</feature>
<reference evidence="3" key="1">
    <citation type="journal article" date="2019" name="Int. J. Syst. Evol. Microbiol.">
        <title>The Global Catalogue of Microorganisms (GCM) 10K type strain sequencing project: providing services to taxonomists for standard genome sequencing and annotation.</title>
        <authorList>
            <consortium name="The Broad Institute Genomics Platform"/>
            <consortium name="The Broad Institute Genome Sequencing Center for Infectious Disease"/>
            <person name="Wu L."/>
            <person name="Ma J."/>
        </authorList>
    </citation>
    <scope>NUCLEOTIDE SEQUENCE [LARGE SCALE GENOMIC DNA]</scope>
    <source>
        <strain evidence="3">CCUG 2113</strain>
    </source>
</reference>
<gene>
    <name evidence="2" type="ORF">ACFOW3_12915</name>
</gene>
<evidence type="ECO:0000256" key="1">
    <source>
        <dbReference type="SAM" id="Phobius"/>
    </source>
</evidence>
<dbReference type="EMBL" id="JBHSAJ010000035">
    <property type="protein sequence ID" value="MFC3935517.1"/>
    <property type="molecule type" value="Genomic_DNA"/>
</dbReference>
<keyword evidence="1" id="KW-0812">Transmembrane</keyword>
<proteinExistence type="predicted"/>
<keyword evidence="3" id="KW-1185">Reference proteome</keyword>
<dbReference type="RefSeq" id="WP_156358700.1">
    <property type="nucleotide sequence ID" value="NZ_JAMXAX010000137.1"/>
</dbReference>
<keyword evidence="1" id="KW-0472">Membrane</keyword>
<feature type="transmembrane region" description="Helical" evidence="1">
    <location>
        <begin position="7"/>
        <end position="24"/>
    </location>
</feature>
<organism evidence="2 3">
    <name type="scientific">Acidovorax facilis</name>
    <dbReference type="NCBI Taxonomy" id="12917"/>
    <lineage>
        <taxon>Bacteria</taxon>
        <taxon>Pseudomonadati</taxon>
        <taxon>Pseudomonadota</taxon>
        <taxon>Betaproteobacteria</taxon>
        <taxon>Burkholderiales</taxon>
        <taxon>Comamonadaceae</taxon>
        <taxon>Acidovorax</taxon>
    </lineage>
</organism>
<name>A0ABV8DB10_9BURK</name>
<dbReference type="Proteomes" id="UP001595693">
    <property type="component" value="Unassembled WGS sequence"/>
</dbReference>